<feature type="transmembrane region" description="Helical" evidence="8">
    <location>
        <begin position="268"/>
        <end position="286"/>
    </location>
</feature>
<dbReference type="InterPro" id="IPR035906">
    <property type="entry name" value="MetI-like_sf"/>
</dbReference>
<feature type="domain" description="ABC transmembrane type-1" evidence="9">
    <location>
        <begin position="80"/>
        <end position="286"/>
    </location>
</feature>
<dbReference type="AlphaFoldDB" id="A0A6L5Z4T4"/>
<dbReference type="GO" id="GO:0005886">
    <property type="term" value="C:plasma membrane"/>
    <property type="evidence" value="ECO:0007669"/>
    <property type="project" value="UniProtKB-SubCell"/>
</dbReference>
<comment type="similarity">
    <text evidence="2">Belongs to the binding-protein-dependent transport system permease family. CysTW subfamily.</text>
</comment>
<evidence type="ECO:0000256" key="6">
    <source>
        <dbReference type="ARBA" id="ARBA00022989"/>
    </source>
</evidence>
<keyword evidence="7 8" id="KW-0472">Membrane</keyword>
<evidence type="ECO:0000256" key="5">
    <source>
        <dbReference type="ARBA" id="ARBA00022692"/>
    </source>
</evidence>
<proteinExistence type="inferred from homology"/>
<evidence type="ECO:0000313" key="10">
    <source>
        <dbReference type="EMBL" id="MSU91581.1"/>
    </source>
</evidence>
<gene>
    <name evidence="10" type="ORF">GE300_18540</name>
</gene>
<dbReference type="CDD" id="cd06261">
    <property type="entry name" value="TM_PBP2"/>
    <property type="match status" value="1"/>
</dbReference>
<dbReference type="Proteomes" id="UP000474957">
    <property type="component" value="Unassembled WGS sequence"/>
</dbReference>
<reference evidence="10 11" key="1">
    <citation type="submission" date="2019-10" db="EMBL/GenBank/DDBJ databases">
        <title>Cognatihalovulum marinum gen. nov. sp. nov., a new member of the family Rhodobacteraceae isolated from deep seawater of the Northwest Indian Ocean.</title>
        <authorList>
            <person name="Ruan C."/>
            <person name="Wang J."/>
            <person name="Zheng X."/>
            <person name="Song L."/>
            <person name="Zhu Y."/>
            <person name="Huang Y."/>
            <person name="Lu Z."/>
            <person name="Du W."/>
            <person name="Huang L."/>
            <person name="Dai X."/>
        </authorList>
    </citation>
    <scope>NUCLEOTIDE SEQUENCE [LARGE SCALE GENOMIC DNA]</scope>
    <source>
        <strain evidence="10 11">2CG4</strain>
    </source>
</reference>
<evidence type="ECO:0000256" key="7">
    <source>
        <dbReference type="ARBA" id="ARBA00023136"/>
    </source>
</evidence>
<evidence type="ECO:0000256" key="2">
    <source>
        <dbReference type="ARBA" id="ARBA00007069"/>
    </source>
</evidence>
<comment type="subcellular location">
    <subcellularLocation>
        <location evidence="1 8">Cell membrane</location>
        <topology evidence="1 8">Multi-pass membrane protein</topology>
    </subcellularLocation>
</comment>
<feature type="transmembrane region" description="Helical" evidence="8">
    <location>
        <begin position="115"/>
        <end position="136"/>
    </location>
</feature>
<organism evidence="10 11">
    <name type="scientific">Halovulum marinum</name>
    <dbReference type="NCBI Taxonomy" id="2662447"/>
    <lineage>
        <taxon>Bacteria</taxon>
        <taxon>Pseudomonadati</taxon>
        <taxon>Pseudomonadota</taxon>
        <taxon>Alphaproteobacteria</taxon>
        <taxon>Rhodobacterales</taxon>
        <taxon>Paracoccaceae</taxon>
        <taxon>Halovulum</taxon>
    </lineage>
</organism>
<evidence type="ECO:0000256" key="1">
    <source>
        <dbReference type="ARBA" id="ARBA00004651"/>
    </source>
</evidence>
<dbReference type="EMBL" id="WIND01000022">
    <property type="protein sequence ID" value="MSU91581.1"/>
    <property type="molecule type" value="Genomic_DNA"/>
</dbReference>
<dbReference type="RefSeq" id="WP_154448888.1">
    <property type="nucleotide sequence ID" value="NZ_WIND01000022.1"/>
</dbReference>
<dbReference type="Pfam" id="PF00528">
    <property type="entry name" value="BPD_transp_1"/>
    <property type="match status" value="1"/>
</dbReference>
<evidence type="ECO:0000256" key="4">
    <source>
        <dbReference type="ARBA" id="ARBA00022475"/>
    </source>
</evidence>
<dbReference type="Gene3D" id="1.10.3720.10">
    <property type="entry name" value="MetI-like"/>
    <property type="match status" value="1"/>
</dbReference>
<dbReference type="PANTHER" id="PTHR42929">
    <property type="entry name" value="INNER MEMBRANE ABC TRANSPORTER PERMEASE PROTEIN YDCU-RELATED-RELATED"/>
    <property type="match status" value="1"/>
</dbReference>
<evidence type="ECO:0000256" key="3">
    <source>
        <dbReference type="ARBA" id="ARBA00022448"/>
    </source>
</evidence>
<keyword evidence="4" id="KW-1003">Cell membrane</keyword>
<protein>
    <submittedName>
        <fullName evidence="10">ABC transporter permease subunit</fullName>
    </submittedName>
</protein>
<sequence>MSHVAGSPRMSWRRWLVVAIPMLWLGVFFLLPFIEVARISLADPALARPPYTAIWADGRFTGDLENFLFLLSDSLYVNAYLSSIRFAFVSTVLALLIGYPMAYAIARAREPWRTVLLFLVILPFWTSFLLRVYALVGLMNPTGPINQLLLWLGLIGEPLVMRQTDFAVYVGIVYTYLPFMILPLYAVLSKLDDALLEASADLGAHPAVTFLTVTLPLSLPGVVAGAMLVFIPSIGEFVIPALLGGPDTLMIGQVLWNEFFSARDWTVASAVAVAMLLLIVLPILWLQKMMEPAR</sequence>
<dbReference type="PROSITE" id="PS50928">
    <property type="entry name" value="ABC_TM1"/>
    <property type="match status" value="1"/>
</dbReference>
<keyword evidence="6 8" id="KW-1133">Transmembrane helix</keyword>
<evidence type="ECO:0000259" key="9">
    <source>
        <dbReference type="PROSITE" id="PS50928"/>
    </source>
</evidence>
<accession>A0A6L5Z4T4</accession>
<name>A0A6L5Z4T4_9RHOB</name>
<dbReference type="InterPro" id="IPR000515">
    <property type="entry name" value="MetI-like"/>
</dbReference>
<dbReference type="GO" id="GO:0055085">
    <property type="term" value="P:transmembrane transport"/>
    <property type="evidence" value="ECO:0007669"/>
    <property type="project" value="InterPro"/>
</dbReference>
<evidence type="ECO:0000256" key="8">
    <source>
        <dbReference type="RuleBase" id="RU363032"/>
    </source>
</evidence>
<comment type="caution">
    <text evidence="10">The sequence shown here is derived from an EMBL/GenBank/DDBJ whole genome shotgun (WGS) entry which is preliminary data.</text>
</comment>
<keyword evidence="11" id="KW-1185">Reference proteome</keyword>
<feature type="transmembrane region" description="Helical" evidence="8">
    <location>
        <begin position="167"/>
        <end position="188"/>
    </location>
</feature>
<keyword evidence="3 8" id="KW-0813">Transport</keyword>
<feature type="transmembrane region" description="Helical" evidence="8">
    <location>
        <begin position="79"/>
        <end position="103"/>
    </location>
</feature>
<dbReference type="PANTHER" id="PTHR42929:SF3">
    <property type="entry name" value="PUTRESCINE TRANSPORT SYSTEM PERMEASE PROTEIN POTH"/>
    <property type="match status" value="1"/>
</dbReference>
<keyword evidence="5 8" id="KW-0812">Transmembrane</keyword>
<feature type="transmembrane region" description="Helical" evidence="8">
    <location>
        <begin position="12"/>
        <end position="34"/>
    </location>
</feature>
<dbReference type="SUPFAM" id="SSF161098">
    <property type="entry name" value="MetI-like"/>
    <property type="match status" value="1"/>
</dbReference>
<feature type="transmembrane region" description="Helical" evidence="8">
    <location>
        <begin position="208"/>
        <end position="230"/>
    </location>
</feature>
<evidence type="ECO:0000313" key="11">
    <source>
        <dbReference type="Proteomes" id="UP000474957"/>
    </source>
</evidence>